<dbReference type="InterPro" id="IPR003959">
    <property type="entry name" value="ATPase_AAA_core"/>
</dbReference>
<dbReference type="Pfam" id="PF00004">
    <property type="entry name" value="AAA"/>
    <property type="match status" value="1"/>
</dbReference>
<comment type="caution">
    <text evidence="2">The sequence shown here is derived from an EMBL/GenBank/DDBJ whole genome shotgun (WGS) entry which is preliminary data.</text>
</comment>
<dbReference type="Proteomes" id="UP001589795">
    <property type="component" value="Unassembled WGS sequence"/>
</dbReference>
<accession>A0ABV6CGS3</accession>
<sequence length="368" mass="40472">MRNHPFLRARMPDPDLSARSIAKRLVLHLLRLRAARAGVDLSRHEDEGLYDLACMGAVEGINMPQKDHRRANRRASRLYDRVMRESGLGHLDKHDRERLSPLANGVSLAGIADEHQADVLAATLHDEMPWMAPATEHAWNAMRRSVREGHVGFRLPPVIFDGPPGIGKTHWARRLGELIGAGSFVIDATSEGGSFAVVGSQRGWSNARPGRVVDFVLERLSGNPLVVVDEVEKAGDVRSSSGHSHALAPALLPLLEPVTAADWSCPYFRVRCDMSWVSWILLTNDLAPLPEPLISRCTVLRLQDVELPHLIVFAERQGRAQGLSEASISAIVEALAAVAPHAEAKPSLRTVLRMLQRAADMENRPVAM</sequence>
<dbReference type="PANTHER" id="PTHR43718:SF2">
    <property type="entry name" value="LON PROTEASE HOMOLOG, MITOCHONDRIAL"/>
    <property type="match status" value="1"/>
</dbReference>
<dbReference type="RefSeq" id="WP_265507106.1">
    <property type="nucleotide sequence ID" value="NZ_JAOTBE010000024.1"/>
</dbReference>
<name>A0ABV6CGS3_9RHOB</name>
<dbReference type="SMART" id="SM00382">
    <property type="entry name" value="AAA"/>
    <property type="match status" value="1"/>
</dbReference>
<dbReference type="InterPro" id="IPR003593">
    <property type="entry name" value="AAA+_ATPase"/>
</dbReference>
<dbReference type="InterPro" id="IPR027417">
    <property type="entry name" value="P-loop_NTPase"/>
</dbReference>
<dbReference type="Gene3D" id="3.40.50.300">
    <property type="entry name" value="P-loop containing nucleotide triphosphate hydrolases"/>
    <property type="match status" value="1"/>
</dbReference>
<dbReference type="PANTHER" id="PTHR43718">
    <property type="entry name" value="LON PROTEASE"/>
    <property type="match status" value="1"/>
</dbReference>
<evidence type="ECO:0000313" key="3">
    <source>
        <dbReference type="Proteomes" id="UP001589795"/>
    </source>
</evidence>
<evidence type="ECO:0000259" key="1">
    <source>
        <dbReference type="SMART" id="SM00382"/>
    </source>
</evidence>
<feature type="domain" description="AAA+ ATPase" evidence="1">
    <location>
        <begin position="154"/>
        <end position="309"/>
    </location>
</feature>
<keyword evidence="3" id="KW-1185">Reference proteome</keyword>
<dbReference type="SUPFAM" id="SSF52540">
    <property type="entry name" value="P-loop containing nucleoside triphosphate hydrolases"/>
    <property type="match status" value="1"/>
</dbReference>
<reference evidence="2 3" key="1">
    <citation type="submission" date="2024-09" db="EMBL/GenBank/DDBJ databases">
        <authorList>
            <person name="Sun Q."/>
            <person name="Mori K."/>
        </authorList>
    </citation>
    <scope>NUCLEOTIDE SEQUENCE [LARGE SCALE GENOMIC DNA]</scope>
    <source>
        <strain evidence="2 3">CCM 7904</strain>
    </source>
</reference>
<evidence type="ECO:0000313" key="2">
    <source>
        <dbReference type="EMBL" id="MFC0199055.1"/>
    </source>
</evidence>
<gene>
    <name evidence="2" type="ORF">ACFFIZ_01535</name>
</gene>
<dbReference type="InterPro" id="IPR027065">
    <property type="entry name" value="Lon_Prtase"/>
</dbReference>
<protein>
    <submittedName>
        <fullName evidence="2">AAA family ATPase</fullName>
    </submittedName>
</protein>
<organism evidence="2 3">
    <name type="scientific">Paracoccus rhizosphaerae</name>
    <dbReference type="NCBI Taxonomy" id="1133347"/>
    <lineage>
        <taxon>Bacteria</taxon>
        <taxon>Pseudomonadati</taxon>
        <taxon>Pseudomonadota</taxon>
        <taxon>Alphaproteobacteria</taxon>
        <taxon>Rhodobacterales</taxon>
        <taxon>Paracoccaceae</taxon>
        <taxon>Paracoccus</taxon>
    </lineage>
</organism>
<dbReference type="EMBL" id="JBHLWQ010000016">
    <property type="protein sequence ID" value="MFC0199055.1"/>
    <property type="molecule type" value="Genomic_DNA"/>
</dbReference>
<proteinExistence type="predicted"/>